<dbReference type="InterPro" id="IPR036770">
    <property type="entry name" value="Ankyrin_rpt-contain_sf"/>
</dbReference>
<gene>
    <name evidence="8" type="ORF">PENCOP_c009G03158</name>
</gene>
<keyword evidence="2" id="KW-0378">Hydrolase</keyword>
<dbReference type="InterPro" id="IPR030395">
    <property type="entry name" value="GP_PDE_dom"/>
</dbReference>
<comment type="caution">
    <text evidence="8">The sequence shown here is derived from an EMBL/GenBank/DDBJ whole genome shotgun (WGS) entry which is preliminary data.</text>
</comment>
<evidence type="ECO:0000259" key="6">
    <source>
        <dbReference type="PROSITE" id="PS51382"/>
    </source>
</evidence>
<proteinExistence type="predicted"/>
<evidence type="ECO:0000256" key="4">
    <source>
        <dbReference type="PROSITE-ProRule" id="PRU00023"/>
    </source>
</evidence>
<evidence type="ECO:0000313" key="8">
    <source>
        <dbReference type="EMBL" id="OQE37669.1"/>
    </source>
</evidence>
<sequence length="1054" mass="117715">MRFGQNFHQYMVPEWTPRYVPYDSVKSAFKLAVEKSIDVELQPDFSEVYTLLANSIQSFDTFHHETCNSLMKRQAKLTVKYEKLFGIIFLSRDEDDDFHEVKTLLQPVTELRNDFEKLQNFSQLNEEAIQRLFGKIEKLVGCNGPLHQDQKSRWTKSQMDRRTQYANFISRSRVLITSVNEASADGVGPSTMKGLLNPTRSKEIPPLLAQYSAFYRAIRNDEPSALGDPLSAFLRDPPSGQEPGAFLYELMELAVTCHSELCFRYLTSQRLSSNNAVLDHNLLNHVIVTESQLGTSEANKDLEDSIQCGNEGKRGFFQITIESLASRTKDTLFAKDTFGRTSLHYGALHGMAFICKSIVDYAQSLGQDSMMKVILMQDCQGLTPFHYAVIKDHVGVAKFFLETLVSELKFAQNAQAEGPLNDLNDILVLAIRYKHDEIVLLITETSFDFHGRSSSGETALYAAARTGRSDYVNMLLKRSNRVYIDTAEMIHGWTPLFIACAEGHHSIVKLLLHAGASQDLYDRRGWIAKEHAAFRGHLHVAELLKSWDPNHLAGGPANMPRKSKSPSSSRLPMGGNYVVVNLGVLRNGKDVEAVDFKGSSSTNSPNAKHITSMDMSISVESNIQRAKLPIISDMVNEPFVFPVTKPSEARLVFKFYPADSSCEACRLIGSAAYLLETDKDCFGENRESLVRERTVPILEKGTMDIIGTVTFTFVIAKPLMGPAPSHHFFLLLDLVLHMSNLVLADSSEALSSAFTNLHTDVQLTRDLFPVIYHDFSLSESGTDIPIHDLSLEQFMYASELQSPRGEPVSVLGRPNSQSLSDPTVRARVRSHSLTKSQEGETARIRDRMRHTVDFKNKGFKPNTRGHSVQDSFTTLQELLTGLPDSISFNIEIKYPRLHEAVEAGVGPLGIEINTFIDRILAQIFRVSSGRSVILSSFSPEVCILLATKQDIYPVMFITNAGKIPMSDMEMRASSLQAAVRFSKRWNLAGIVFASETLILCPRLVGYVKRSGLICGSYGSLNNIPEHAKAQHKAGLQILMVDNVRLIASTLAMKR</sequence>
<protein>
    <recommendedName>
        <fullName evidence="10">SPX domain-containing protein</fullName>
    </recommendedName>
</protein>
<dbReference type="CDD" id="cd14447">
    <property type="entry name" value="SPX"/>
    <property type="match status" value="1"/>
</dbReference>
<dbReference type="PROSITE" id="PS51382">
    <property type="entry name" value="SPX"/>
    <property type="match status" value="1"/>
</dbReference>
<dbReference type="Gene3D" id="3.20.20.190">
    <property type="entry name" value="Phosphatidylinositol (PI) phosphodiesterase"/>
    <property type="match status" value="1"/>
</dbReference>
<feature type="repeat" description="ANK" evidence="4">
    <location>
        <begin position="491"/>
        <end position="523"/>
    </location>
</feature>
<name>A0A1V6UHF8_9EURO</name>
<reference evidence="9" key="1">
    <citation type="journal article" date="2017" name="Nat. Microbiol.">
        <title>Global analysis of biosynthetic gene clusters reveals vast potential of secondary metabolite production in Penicillium species.</title>
        <authorList>
            <person name="Nielsen J.C."/>
            <person name="Grijseels S."/>
            <person name="Prigent S."/>
            <person name="Ji B."/>
            <person name="Dainat J."/>
            <person name="Nielsen K.F."/>
            <person name="Frisvad J.C."/>
            <person name="Workman M."/>
            <person name="Nielsen J."/>
        </authorList>
    </citation>
    <scope>NUCLEOTIDE SEQUENCE [LARGE SCALE GENOMIC DNA]</scope>
    <source>
        <strain evidence="9">IBT 31321</strain>
    </source>
</reference>
<dbReference type="PROSITE" id="PS50297">
    <property type="entry name" value="ANK_REP_REGION"/>
    <property type="match status" value="2"/>
</dbReference>
<dbReference type="Gene3D" id="1.25.40.20">
    <property type="entry name" value="Ankyrin repeat-containing domain"/>
    <property type="match status" value="1"/>
</dbReference>
<feature type="region of interest" description="Disordered" evidence="5">
    <location>
        <begin position="805"/>
        <end position="840"/>
    </location>
</feature>
<dbReference type="PANTHER" id="PTHR22958:SF1">
    <property type="entry name" value="GLYCEROPHOSPHOCHOLINE PHOSPHODIESTERASE GPCPD1"/>
    <property type="match status" value="1"/>
</dbReference>
<dbReference type="Pfam" id="PF25329">
    <property type="entry name" value="C2_GDE1"/>
    <property type="match status" value="1"/>
</dbReference>
<dbReference type="InterPro" id="IPR017946">
    <property type="entry name" value="PLC-like_Pdiesterase_TIM-brl"/>
</dbReference>
<dbReference type="InterPro" id="IPR051578">
    <property type="entry name" value="GDPD"/>
</dbReference>
<keyword evidence="1" id="KW-0677">Repeat</keyword>
<evidence type="ECO:0008006" key="10">
    <source>
        <dbReference type="Google" id="ProtNLM"/>
    </source>
</evidence>
<organism evidence="8 9">
    <name type="scientific">Penicillium coprophilum</name>
    <dbReference type="NCBI Taxonomy" id="36646"/>
    <lineage>
        <taxon>Eukaryota</taxon>
        <taxon>Fungi</taxon>
        <taxon>Dikarya</taxon>
        <taxon>Ascomycota</taxon>
        <taxon>Pezizomycotina</taxon>
        <taxon>Eurotiomycetes</taxon>
        <taxon>Eurotiomycetidae</taxon>
        <taxon>Eurotiales</taxon>
        <taxon>Aspergillaceae</taxon>
        <taxon>Penicillium</taxon>
    </lineage>
</organism>
<dbReference type="SMART" id="SM00248">
    <property type="entry name" value="ANK"/>
    <property type="match status" value="5"/>
</dbReference>
<evidence type="ECO:0000313" key="9">
    <source>
        <dbReference type="Proteomes" id="UP000191500"/>
    </source>
</evidence>
<feature type="repeat" description="ANK" evidence="4">
    <location>
        <begin position="455"/>
        <end position="487"/>
    </location>
</feature>
<dbReference type="Pfam" id="PF03009">
    <property type="entry name" value="GDPD"/>
    <property type="match status" value="1"/>
</dbReference>
<dbReference type="Proteomes" id="UP000191500">
    <property type="component" value="Unassembled WGS sequence"/>
</dbReference>
<dbReference type="GO" id="GO:0047389">
    <property type="term" value="F:glycerophosphocholine phosphodiesterase activity"/>
    <property type="evidence" value="ECO:0007669"/>
    <property type="project" value="TreeGrafter"/>
</dbReference>
<feature type="domain" description="SPX" evidence="6">
    <location>
        <begin position="1"/>
        <end position="150"/>
    </location>
</feature>
<dbReference type="SUPFAM" id="SSF48403">
    <property type="entry name" value="Ankyrin repeat"/>
    <property type="match status" value="1"/>
</dbReference>
<dbReference type="PANTHER" id="PTHR22958">
    <property type="entry name" value="GLYCEROPHOSPHORYL DIESTER PHOSPHODIESTERASE"/>
    <property type="match status" value="1"/>
</dbReference>
<dbReference type="PROSITE" id="PS51704">
    <property type="entry name" value="GP_PDE"/>
    <property type="match status" value="1"/>
</dbReference>
<accession>A0A1V6UHF8</accession>
<dbReference type="STRING" id="36646.A0A1V6UHF8"/>
<dbReference type="SUPFAM" id="SSF51695">
    <property type="entry name" value="PLC-like phosphodiesterases"/>
    <property type="match status" value="1"/>
</dbReference>
<dbReference type="AlphaFoldDB" id="A0A1V6UHF8"/>
<dbReference type="InterPro" id="IPR002110">
    <property type="entry name" value="Ankyrin_rpt"/>
</dbReference>
<dbReference type="InterPro" id="IPR057506">
    <property type="entry name" value="C2_GPCPD1"/>
</dbReference>
<evidence type="ECO:0000256" key="2">
    <source>
        <dbReference type="ARBA" id="ARBA00022801"/>
    </source>
</evidence>
<evidence type="ECO:0000259" key="7">
    <source>
        <dbReference type="PROSITE" id="PS51704"/>
    </source>
</evidence>
<dbReference type="EMBL" id="MDDG01000009">
    <property type="protein sequence ID" value="OQE37669.1"/>
    <property type="molecule type" value="Genomic_DNA"/>
</dbReference>
<evidence type="ECO:0000256" key="3">
    <source>
        <dbReference type="ARBA" id="ARBA00023043"/>
    </source>
</evidence>
<evidence type="ECO:0000256" key="1">
    <source>
        <dbReference type="ARBA" id="ARBA00022737"/>
    </source>
</evidence>
<keyword evidence="3 4" id="KW-0040">ANK repeat</keyword>
<feature type="domain" description="GP-PDE" evidence="7">
    <location>
        <begin position="722"/>
        <end position="1050"/>
    </location>
</feature>
<dbReference type="InterPro" id="IPR004331">
    <property type="entry name" value="SPX_dom"/>
</dbReference>
<dbReference type="PROSITE" id="PS50088">
    <property type="entry name" value="ANK_REPEAT"/>
    <property type="match status" value="2"/>
</dbReference>
<dbReference type="GO" id="GO:0046475">
    <property type="term" value="P:glycerophospholipid catabolic process"/>
    <property type="evidence" value="ECO:0007669"/>
    <property type="project" value="TreeGrafter"/>
</dbReference>
<evidence type="ECO:0000256" key="5">
    <source>
        <dbReference type="SAM" id="MobiDB-lite"/>
    </source>
</evidence>
<keyword evidence="9" id="KW-1185">Reference proteome</keyword>
<dbReference type="Pfam" id="PF12796">
    <property type="entry name" value="Ank_2"/>
    <property type="match status" value="1"/>
</dbReference>